<feature type="compositionally biased region" description="Basic and acidic residues" evidence="1">
    <location>
        <begin position="9"/>
        <end position="40"/>
    </location>
</feature>
<feature type="region of interest" description="Disordered" evidence="1">
    <location>
        <begin position="145"/>
        <end position="192"/>
    </location>
</feature>
<dbReference type="InterPro" id="IPR012923">
    <property type="entry name" value="Csm3"/>
</dbReference>
<dbReference type="Proteomes" id="UP001470230">
    <property type="component" value="Unassembled WGS sequence"/>
</dbReference>
<evidence type="ECO:0000313" key="4">
    <source>
        <dbReference type="Proteomes" id="UP001470230"/>
    </source>
</evidence>
<protein>
    <recommendedName>
        <fullName evidence="2">Chromosome segregation in meiosis protein 3 domain-containing protein</fullName>
    </recommendedName>
</protein>
<feature type="compositionally biased region" description="Polar residues" evidence="1">
    <location>
        <begin position="183"/>
        <end position="192"/>
    </location>
</feature>
<keyword evidence="4" id="KW-1185">Reference proteome</keyword>
<dbReference type="EMBL" id="JAPFFF010000021">
    <property type="protein sequence ID" value="KAK8853987.1"/>
    <property type="molecule type" value="Genomic_DNA"/>
</dbReference>
<comment type="caution">
    <text evidence="3">The sequence shown here is derived from an EMBL/GenBank/DDBJ whole genome shotgun (WGS) entry which is preliminary data.</text>
</comment>
<feature type="compositionally biased region" description="Acidic residues" evidence="1">
    <location>
        <begin position="170"/>
        <end position="180"/>
    </location>
</feature>
<name>A0ABR2HWG2_9EUKA</name>
<feature type="domain" description="Chromosome segregation in meiosis protein 3" evidence="2">
    <location>
        <begin position="58"/>
        <end position="124"/>
    </location>
</feature>
<evidence type="ECO:0000259" key="2">
    <source>
        <dbReference type="Pfam" id="PF07962"/>
    </source>
</evidence>
<reference evidence="3 4" key="1">
    <citation type="submission" date="2024-04" db="EMBL/GenBank/DDBJ databases">
        <title>Tritrichomonas musculus Genome.</title>
        <authorList>
            <person name="Alves-Ferreira E."/>
            <person name="Grigg M."/>
            <person name="Lorenzi H."/>
            <person name="Galac M."/>
        </authorList>
    </citation>
    <scope>NUCLEOTIDE SEQUENCE [LARGE SCALE GENOMIC DNA]</scope>
    <source>
        <strain evidence="3 4">EAF2021</strain>
    </source>
</reference>
<gene>
    <name evidence="3" type="ORF">M9Y10_016536</name>
</gene>
<feature type="region of interest" description="Disordered" evidence="1">
    <location>
        <begin position="1"/>
        <end position="43"/>
    </location>
</feature>
<accession>A0ABR2HWG2</accession>
<evidence type="ECO:0000256" key="1">
    <source>
        <dbReference type="SAM" id="MobiDB-lite"/>
    </source>
</evidence>
<proteinExistence type="predicted"/>
<organism evidence="3 4">
    <name type="scientific">Tritrichomonas musculus</name>
    <dbReference type="NCBI Taxonomy" id="1915356"/>
    <lineage>
        <taxon>Eukaryota</taxon>
        <taxon>Metamonada</taxon>
        <taxon>Parabasalia</taxon>
        <taxon>Tritrichomonadida</taxon>
        <taxon>Tritrichomonadidae</taxon>
        <taxon>Tritrichomonas</taxon>
    </lineage>
</organism>
<evidence type="ECO:0000313" key="3">
    <source>
        <dbReference type="EMBL" id="KAK8853987.1"/>
    </source>
</evidence>
<dbReference type="Pfam" id="PF07962">
    <property type="entry name" value="Swi3"/>
    <property type="match status" value="1"/>
</dbReference>
<sequence length="205" mass="23441">MKKQTQNTKGKEKESQKDEEGEAKENGSEDKPQTEEVEKVKKARKMAPKFVPEMLNDKQKGLASLYKRVDKLDQSVTKGDKESLAILMRIYQQWVFHLFPADFGDMCSKLNQLPAVKKIVKTYVFEKKGFGTGVANRILSNFIDDENENNDNENYQPEDQAQEKSHFLDDNNDTDIDIADGLDNNSEQPNSQTIEILDFIGEESQ</sequence>